<organism evidence="1 2">
    <name type="scientific">Oryctolagus cuniculus</name>
    <name type="common">Rabbit</name>
    <dbReference type="NCBI Taxonomy" id="9986"/>
    <lineage>
        <taxon>Eukaryota</taxon>
        <taxon>Metazoa</taxon>
        <taxon>Chordata</taxon>
        <taxon>Craniata</taxon>
        <taxon>Vertebrata</taxon>
        <taxon>Euteleostomi</taxon>
        <taxon>Mammalia</taxon>
        <taxon>Eutheria</taxon>
        <taxon>Euarchontoglires</taxon>
        <taxon>Glires</taxon>
        <taxon>Lagomorpha</taxon>
        <taxon>Leporidae</taxon>
        <taxon>Oryctolagus</taxon>
    </lineage>
</organism>
<accession>A0A5F9C8S2</accession>
<evidence type="ECO:0000313" key="1">
    <source>
        <dbReference type="Ensembl" id="ENSOCUP00000030177.1"/>
    </source>
</evidence>
<evidence type="ECO:0000313" key="2">
    <source>
        <dbReference type="Proteomes" id="UP000001811"/>
    </source>
</evidence>
<dbReference type="InParanoid" id="A0A5F9C8S2"/>
<protein>
    <submittedName>
        <fullName evidence="1">Uncharacterized protein</fullName>
    </submittedName>
</protein>
<dbReference type="EMBL" id="AAGW02020898">
    <property type="status" value="NOT_ANNOTATED_CDS"/>
    <property type="molecule type" value="Genomic_DNA"/>
</dbReference>
<dbReference type="Bgee" id="ENSOCUG00000032923">
    <property type="expression patterns" value="Expressed in aorta"/>
</dbReference>
<dbReference type="Proteomes" id="UP000001811">
    <property type="component" value="Chromosome 8"/>
</dbReference>
<reference evidence="1" key="2">
    <citation type="submission" date="2025-08" db="UniProtKB">
        <authorList>
            <consortium name="Ensembl"/>
        </authorList>
    </citation>
    <scope>IDENTIFICATION</scope>
    <source>
        <strain evidence="1">Thorbecke</strain>
    </source>
</reference>
<dbReference type="AlphaFoldDB" id="A0A5F9C8S2"/>
<name>A0A5F9C8S2_RABIT</name>
<sequence>SDSAGEATVGCLGGASRHGDVPQTALLEQNGNLLGRGSFESTVAKMQGVPLEHSGHLMKTTKWHEFGRHSISARALSPAYLVVTL</sequence>
<reference evidence="1 2" key="1">
    <citation type="journal article" date="2011" name="Nature">
        <title>A high-resolution map of human evolutionary constraint using 29 mammals.</title>
        <authorList>
            <person name="Lindblad-Toh K."/>
            <person name="Garber M."/>
            <person name="Zuk O."/>
            <person name="Lin M.F."/>
            <person name="Parker B.J."/>
            <person name="Washietl S."/>
            <person name="Kheradpour P."/>
            <person name="Ernst J."/>
            <person name="Jordan G."/>
            <person name="Mauceli E."/>
            <person name="Ward L.D."/>
            <person name="Lowe C.B."/>
            <person name="Holloway A.K."/>
            <person name="Clamp M."/>
            <person name="Gnerre S."/>
            <person name="Alfoldi J."/>
            <person name="Beal K."/>
            <person name="Chang J."/>
            <person name="Clawson H."/>
            <person name="Cuff J."/>
            <person name="Di Palma F."/>
            <person name="Fitzgerald S."/>
            <person name="Flicek P."/>
            <person name="Guttman M."/>
            <person name="Hubisz M.J."/>
            <person name="Jaffe D.B."/>
            <person name="Jungreis I."/>
            <person name="Kent W.J."/>
            <person name="Kostka D."/>
            <person name="Lara M."/>
            <person name="Martins A.L."/>
            <person name="Massingham T."/>
            <person name="Moltke I."/>
            <person name="Raney B.J."/>
            <person name="Rasmussen M.D."/>
            <person name="Robinson J."/>
            <person name="Stark A."/>
            <person name="Vilella A.J."/>
            <person name="Wen J."/>
            <person name="Xie X."/>
            <person name="Zody M.C."/>
            <person name="Baldwin J."/>
            <person name="Bloom T."/>
            <person name="Chin C.W."/>
            <person name="Heiman D."/>
            <person name="Nicol R."/>
            <person name="Nusbaum C."/>
            <person name="Young S."/>
            <person name="Wilkinson J."/>
            <person name="Worley K.C."/>
            <person name="Kovar C.L."/>
            <person name="Muzny D.M."/>
            <person name="Gibbs R.A."/>
            <person name="Cree A."/>
            <person name="Dihn H.H."/>
            <person name="Fowler G."/>
            <person name="Jhangiani S."/>
            <person name="Joshi V."/>
            <person name="Lee S."/>
            <person name="Lewis L.R."/>
            <person name="Nazareth L.V."/>
            <person name="Okwuonu G."/>
            <person name="Santibanez J."/>
            <person name="Warren W.C."/>
            <person name="Mardis E.R."/>
            <person name="Weinstock G.M."/>
            <person name="Wilson R.K."/>
            <person name="Delehaunty K."/>
            <person name="Dooling D."/>
            <person name="Fronik C."/>
            <person name="Fulton L."/>
            <person name="Fulton B."/>
            <person name="Graves T."/>
            <person name="Minx P."/>
            <person name="Sodergren E."/>
            <person name="Birney E."/>
            <person name="Margulies E.H."/>
            <person name="Herrero J."/>
            <person name="Green E.D."/>
            <person name="Haussler D."/>
            <person name="Siepel A."/>
            <person name="Goldman N."/>
            <person name="Pollard K.S."/>
            <person name="Pedersen J.S."/>
            <person name="Lander E.S."/>
            <person name="Kellis M."/>
        </authorList>
    </citation>
    <scope>NUCLEOTIDE SEQUENCE [LARGE SCALE GENOMIC DNA]</scope>
    <source>
        <strain evidence="1 2">Thorbecke inbred</strain>
    </source>
</reference>
<proteinExistence type="predicted"/>
<dbReference type="Ensembl" id="ENSOCUT00000048120.1">
    <property type="protein sequence ID" value="ENSOCUP00000030177.1"/>
    <property type="gene ID" value="ENSOCUG00000032923.1"/>
</dbReference>
<dbReference type="STRING" id="9986.ENSOCUP00000030177"/>
<reference evidence="1" key="3">
    <citation type="submission" date="2025-09" db="UniProtKB">
        <authorList>
            <consortium name="Ensembl"/>
        </authorList>
    </citation>
    <scope>IDENTIFICATION</scope>
    <source>
        <strain evidence="1">Thorbecke</strain>
    </source>
</reference>
<keyword evidence="2" id="KW-1185">Reference proteome</keyword>